<keyword evidence="3 11" id="KW-1134">Transmembrane beta strand</keyword>
<dbReference type="NCBIfam" id="TIGR04057">
    <property type="entry name" value="SusC_RagA_signa"/>
    <property type="match status" value="1"/>
</dbReference>
<dbReference type="NCBIfam" id="TIGR04056">
    <property type="entry name" value="OMP_RagA_SusC"/>
    <property type="match status" value="1"/>
</dbReference>
<evidence type="ECO:0000256" key="8">
    <source>
        <dbReference type="ARBA" id="ARBA00023065"/>
    </source>
</evidence>
<sequence length="1160" mass="128815">MLEKHLLPIIGARFIFLRLWLFVFVFCAFALRAWTKPSSSGESLKNISISLQDSQYSIQSFFREVEAKTPFKFAYANKKLDLDETFSIQPGKHDLKSVLEMLSYKKKLQFERIDKNIIVRKQKERLFKQDVPVQILKKVSGLVLDETGTPLPGATILAKGSNKGTVTDMDGEFFLEVSENIQSILVSFIGYETKEVSIIGQTVLEIRLSPSESSLNEVIVTALGIRRNEHEVGYAEQTVDSELLSTAMAPNWSNGLQGKVAGLNIISGGTGPINSQSIQLRGVTSLAPGGNNALIVVDGVPMNQHATSFGDGVDAGYGTEAPVDYGNSISELNQDDIESVTVLKGPAAAALYGSRAGNGALIITTKSGKKGQRLGVSVSSTAIFDMPTNWPNYQYQYGAGNYAVRNEEGEQFYSYGNSADGVSTNVPQAWGAKFEGQNYYQYDPLTQGQGAERTPWRPYENNMKDFYNTGTTFINSVALEGGNEKGAMRLNLTHADNNYIVPNTGYDKNSISLNTNYQVSERIKVSTVMNFNQRKSDNLPGFGLSNGSLGYFMMFLMPNVDINWYKPIWENGQENLQQLNPFSQWSSNPYFLSYVDLNKLKSNQIVGNVSADIKLTDHLSLMGRLSLNSLSQLRESERGYSSKKHPRGYYGRQDISNQEINADFLLTYKNSISENIDYEMRAGGNMMSMVNRNVMSSVDALITPSLYNLSNGVNLPLVETRDAMKDINSLYGMATISWRENIIVDVTGRNDWSSTLPAENNSYFYPSVSSSFLVSNMIQLPEEISFLKYRISYAQVGSDANPYQTSKYYSQSSFPSSAIVPGALFNTNLKPEITSGFETGFVYKMFENRVGIDFTYYASQTKNQILTLPSDIAAGYSSRVINAGEVRNRGVEVILKGTPIFNKHFKWDLTGNWSMNRNKILTLTDNLERQTLARVWQGYMIATVGGTTSDIYGTKFIRDPDGNIVYNNGVPTRTSTQEYIGNAAPDWRYGLTNTFTYKGFRASLTMDGQMGGLIYSGTYNRASWAGTTTNTIPGRDEGFIVGEGVVQNEDGSYSPNTEQADPQAYYVQRHQTTEPGVFDATFLKIRELSFNYSFPNKLTQSLGIYNLSVGVYGRNLAVFDKFPMWDPEAGTMNANGFVPGMEVTPMPFTASYGGNIKLKF</sequence>
<comment type="similarity">
    <text evidence="11">Belongs to the TonB-dependent receptor family.</text>
</comment>
<keyword evidence="4" id="KW-0410">Iron transport</keyword>
<keyword evidence="15" id="KW-1185">Reference proteome</keyword>
<dbReference type="Gene3D" id="2.40.170.20">
    <property type="entry name" value="TonB-dependent receptor, beta-barrel domain"/>
    <property type="match status" value="1"/>
</dbReference>
<dbReference type="InterPro" id="IPR023997">
    <property type="entry name" value="TonB-dep_OMP_SusC/RagA_CS"/>
</dbReference>
<dbReference type="Gene3D" id="2.60.40.1120">
    <property type="entry name" value="Carboxypeptidase-like, regulatory domain"/>
    <property type="match status" value="1"/>
</dbReference>
<dbReference type="Pfam" id="PF13715">
    <property type="entry name" value="CarbopepD_reg_2"/>
    <property type="match status" value="1"/>
</dbReference>
<evidence type="ECO:0000256" key="5">
    <source>
        <dbReference type="ARBA" id="ARBA00022692"/>
    </source>
</evidence>
<protein>
    <submittedName>
        <fullName evidence="14">SusC/RagA family TonB-linked outer membrane protein</fullName>
    </submittedName>
</protein>
<dbReference type="InterPro" id="IPR023996">
    <property type="entry name" value="TonB-dep_OMP_SusC/RagA"/>
</dbReference>
<feature type="domain" description="TonB-dependent receptor plug" evidence="13">
    <location>
        <begin position="231"/>
        <end position="360"/>
    </location>
</feature>
<dbReference type="PROSITE" id="PS52016">
    <property type="entry name" value="TONB_DEPENDENT_REC_3"/>
    <property type="match status" value="1"/>
</dbReference>
<evidence type="ECO:0000313" key="15">
    <source>
        <dbReference type="Proteomes" id="UP000248688"/>
    </source>
</evidence>
<dbReference type="GO" id="GO:0015344">
    <property type="term" value="F:siderophore uptake transmembrane transporter activity"/>
    <property type="evidence" value="ECO:0007669"/>
    <property type="project" value="TreeGrafter"/>
</dbReference>
<evidence type="ECO:0000259" key="13">
    <source>
        <dbReference type="Pfam" id="PF07715"/>
    </source>
</evidence>
<accession>A0A2Z4IG45</accession>
<dbReference type="InterPro" id="IPR036942">
    <property type="entry name" value="Beta-barrel_TonB_sf"/>
</dbReference>
<keyword evidence="10 11" id="KW-0998">Cell outer membrane</keyword>
<dbReference type="KEGG" id="est:DN752_05730"/>
<feature type="transmembrane region" description="Helical" evidence="12">
    <location>
        <begin position="12"/>
        <end position="34"/>
    </location>
</feature>
<evidence type="ECO:0000256" key="4">
    <source>
        <dbReference type="ARBA" id="ARBA00022496"/>
    </source>
</evidence>
<dbReference type="AlphaFoldDB" id="A0A2Z4IG45"/>
<dbReference type="InterPro" id="IPR039426">
    <property type="entry name" value="TonB-dep_rcpt-like"/>
</dbReference>
<evidence type="ECO:0000313" key="14">
    <source>
        <dbReference type="EMBL" id="AWW29660.1"/>
    </source>
</evidence>
<evidence type="ECO:0000256" key="2">
    <source>
        <dbReference type="ARBA" id="ARBA00022448"/>
    </source>
</evidence>
<dbReference type="RefSeq" id="WP_112783058.1">
    <property type="nucleotide sequence ID" value="NZ_CP030041.1"/>
</dbReference>
<keyword evidence="9 11" id="KW-0472">Membrane</keyword>
<keyword evidence="6" id="KW-0732">Signal</keyword>
<evidence type="ECO:0000256" key="3">
    <source>
        <dbReference type="ARBA" id="ARBA00022452"/>
    </source>
</evidence>
<keyword evidence="5 11" id="KW-0812">Transmembrane</keyword>
<name>A0A2Z4IG45_9BACT</name>
<dbReference type="InterPro" id="IPR008969">
    <property type="entry name" value="CarboxyPept-like_regulatory"/>
</dbReference>
<dbReference type="OrthoDB" id="9768177at2"/>
<reference evidence="14 15" key="1">
    <citation type="submission" date="2018-06" db="EMBL/GenBank/DDBJ databases">
        <title>Echinicola strongylocentroti sp. nov., isolated from a sea urchin Strongylocentrotus intermedius.</title>
        <authorList>
            <person name="Bae S.S."/>
        </authorList>
    </citation>
    <scope>NUCLEOTIDE SEQUENCE [LARGE SCALE GENOMIC DNA]</scope>
    <source>
        <strain evidence="14 15">MEBiC08714</strain>
    </source>
</reference>
<dbReference type="EMBL" id="CP030041">
    <property type="protein sequence ID" value="AWW29660.1"/>
    <property type="molecule type" value="Genomic_DNA"/>
</dbReference>
<evidence type="ECO:0000256" key="1">
    <source>
        <dbReference type="ARBA" id="ARBA00004571"/>
    </source>
</evidence>
<dbReference type="GO" id="GO:0009279">
    <property type="term" value="C:cell outer membrane"/>
    <property type="evidence" value="ECO:0007669"/>
    <property type="project" value="UniProtKB-SubCell"/>
</dbReference>
<dbReference type="Gene3D" id="2.170.130.10">
    <property type="entry name" value="TonB-dependent receptor, plug domain"/>
    <property type="match status" value="1"/>
</dbReference>
<evidence type="ECO:0000256" key="12">
    <source>
        <dbReference type="SAM" id="Phobius"/>
    </source>
</evidence>
<dbReference type="InterPro" id="IPR037066">
    <property type="entry name" value="Plug_dom_sf"/>
</dbReference>
<dbReference type="Proteomes" id="UP000248688">
    <property type="component" value="Chromosome"/>
</dbReference>
<evidence type="ECO:0000256" key="10">
    <source>
        <dbReference type="ARBA" id="ARBA00023237"/>
    </source>
</evidence>
<proteinExistence type="inferred from homology"/>
<evidence type="ECO:0000256" key="11">
    <source>
        <dbReference type="PROSITE-ProRule" id="PRU01360"/>
    </source>
</evidence>
<dbReference type="PANTHER" id="PTHR32552">
    <property type="entry name" value="FERRICHROME IRON RECEPTOR-RELATED"/>
    <property type="match status" value="1"/>
</dbReference>
<organism evidence="14 15">
    <name type="scientific">Echinicola strongylocentroti</name>
    <dbReference type="NCBI Taxonomy" id="1795355"/>
    <lineage>
        <taxon>Bacteria</taxon>
        <taxon>Pseudomonadati</taxon>
        <taxon>Bacteroidota</taxon>
        <taxon>Cytophagia</taxon>
        <taxon>Cytophagales</taxon>
        <taxon>Cyclobacteriaceae</taxon>
        <taxon>Echinicola</taxon>
    </lineage>
</organism>
<keyword evidence="2 11" id="KW-0813">Transport</keyword>
<dbReference type="PANTHER" id="PTHR32552:SF68">
    <property type="entry name" value="FERRICHROME OUTER MEMBRANE TRANSPORTER_PHAGE RECEPTOR"/>
    <property type="match status" value="1"/>
</dbReference>
<evidence type="ECO:0000256" key="9">
    <source>
        <dbReference type="ARBA" id="ARBA00023136"/>
    </source>
</evidence>
<evidence type="ECO:0000256" key="7">
    <source>
        <dbReference type="ARBA" id="ARBA00023004"/>
    </source>
</evidence>
<comment type="subcellular location">
    <subcellularLocation>
        <location evidence="1 11">Cell outer membrane</location>
        <topology evidence="1 11">Multi-pass membrane protein</topology>
    </subcellularLocation>
</comment>
<dbReference type="SUPFAM" id="SSF49464">
    <property type="entry name" value="Carboxypeptidase regulatory domain-like"/>
    <property type="match status" value="1"/>
</dbReference>
<dbReference type="InterPro" id="IPR012910">
    <property type="entry name" value="Plug_dom"/>
</dbReference>
<evidence type="ECO:0000256" key="6">
    <source>
        <dbReference type="ARBA" id="ARBA00022729"/>
    </source>
</evidence>
<keyword evidence="12" id="KW-1133">Transmembrane helix</keyword>
<keyword evidence="8" id="KW-0406">Ion transport</keyword>
<dbReference type="Pfam" id="PF07715">
    <property type="entry name" value="Plug"/>
    <property type="match status" value="1"/>
</dbReference>
<dbReference type="SUPFAM" id="SSF56935">
    <property type="entry name" value="Porins"/>
    <property type="match status" value="1"/>
</dbReference>
<gene>
    <name evidence="14" type="ORF">DN752_05730</name>
</gene>
<keyword evidence="7" id="KW-0408">Iron</keyword>